<accession>A0ABT7V8G8</accession>
<keyword evidence="3" id="KW-1185">Reference proteome</keyword>
<organism evidence="2 3">
    <name type="scientific">Enorma phocaeensis</name>
    <dbReference type="NCBI Taxonomy" id="1871019"/>
    <lineage>
        <taxon>Bacteria</taxon>
        <taxon>Bacillati</taxon>
        <taxon>Actinomycetota</taxon>
        <taxon>Coriobacteriia</taxon>
        <taxon>Coriobacteriales</taxon>
        <taxon>Coriobacteriaceae</taxon>
        <taxon>Enorma</taxon>
    </lineage>
</organism>
<evidence type="ECO:0000313" key="3">
    <source>
        <dbReference type="Proteomes" id="UP001529421"/>
    </source>
</evidence>
<sequence>MTSRKPSARARRRDDFLNSAGGLDDLFAAGRRGLDELDARREEARIERACSSKARYDTKADALEAIAACAEHGRRGLSGYRCPHCGGWHLTSHPRRG</sequence>
<evidence type="ECO:0000313" key="2">
    <source>
        <dbReference type="EMBL" id="MDM8274785.1"/>
    </source>
</evidence>
<comment type="caution">
    <text evidence="2">The sequence shown here is derived from an EMBL/GenBank/DDBJ whole genome shotgun (WGS) entry which is preliminary data.</text>
</comment>
<gene>
    <name evidence="2" type="ORF">QUW28_04630</name>
</gene>
<feature type="region of interest" description="Disordered" evidence="1">
    <location>
        <begin position="1"/>
        <end position="20"/>
    </location>
</feature>
<feature type="compositionally biased region" description="Basic residues" evidence="1">
    <location>
        <begin position="1"/>
        <end position="11"/>
    </location>
</feature>
<name>A0ABT7V8G8_9ACTN</name>
<protein>
    <recommendedName>
        <fullName evidence="4">IS91 family transposase</fullName>
    </recommendedName>
</protein>
<proteinExistence type="predicted"/>
<evidence type="ECO:0008006" key="4">
    <source>
        <dbReference type="Google" id="ProtNLM"/>
    </source>
</evidence>
<dbReference type="Proteomes" id="UP001529421">
    <property type="component" value="Unassembled WGS sequence"/>
</dbReference>
<evidence type="ECO:0000256" key="1">
    <source>
        <dbReference type="SAM" id="MobiDB-lite"/>
    </source>
</evidence>
<dbReference type="RefSeq" id="WP_289544906.1">
    <property type="nucleotide sequence ID" value="NZ_JAUDDZ010000004.1"/>
</dbReference>
<reference evidence="3" key="1">
    <citation type="submission" date="2023-06" db="EMBL/GenBank/DDBJ databases">
        <title>Identification and characterization of horizontal gene transfer across gut microbiota members of farm animals based on homology search.</title>
        <authorList>
            <person name="Zeman M."/>
            <person name="Kubasova T."/>
            <person name="Jahodarova E."/>
            <person name="Nykrynova M."/>
            <person name="Rychlik I."/>
        </authorList>
    </citation>
    <scope>NUCLEOTIDE SEQUENCE [LARGE SCALE GENOMIC DNA]</scope>
    <source>
        <strain evidence="3">154_Feed</strain>
    </source>
</reference>
<dbReference type="EMBL" id="JAUDDZ010000004">
    <property type="protein sequence ID" value="MDM8274785.1"/>
    <property type="molecule type" value="Genomic_DNA"/>
</dbReference>